<dbReference type="Gene3D" id="3.90.420.10">
    <property type="entry name" value="Oxidoreductase, molybdopterin-binding domain"/>
    <property type="match status" value="1"/>
</dbReference>
<evidence type="ECO:0000313" key="2">
    <source>
        <dbReference type="EMBL" id="NRF67978.1"/>
    </source>
</evidence>
<comment type="caution">
    <text evidence="2">The sequence shown here is derived from an EMBL/GenBank/DDBJ whole genome shotgun (WGS) entry which is preliminary data.</text>
</comment>
<proteinExistence type="predicted"/>
<feature type="signal peptide" evidence="1">
    <location>
        <begin position="1"/>
        <end position="24"/>
    </location>
</feature>
<evidence type="ECO:0000313" key="3">
    <source>
        <dbReference type="Proteomes" id="UP000737171"/>
    </source>
</evidence>
<keyword evidence="3" id="KW-1185">Reference proteome</keyword>
<evidence type="ECO:0000256" key="1">
    <source>
        <dbReference type="SAM" id="SignalP"/>
    </source>
</evidence>
<sequence length="172" mass="19342">MQRRHLLSFAAALPWLGASAPAQALEAPDGPVVLTVTGRVRLPNRQAQGEPQAEFDMTMLEKLPQQSFTTRTPWYSLPRKFTGPLLRDVLAAASAQGQALRATALNDYRVDIPFDDVQRFDVLLARLLDDKPMSVRDKGPLFIIYPFDSNAALRKALYYTRCAWQLRSIEVL</sequence>
<dbReference type="RefSeq" id="WP_173123206.1">
    <property type="nucleotide sequence ID" value="NZ_JABRWJ010000004.1"/>
</dbReference>
<protein>
    <recommendedName>
        <fullName evidence="4">Oxidoreductase molybdopterin-binding domain-containing protein</fullName>
    </recommendedName>
</protein>
<gene>
    <name evidence="2" type="ORF">HLB44_13375</name>
</gene>
<organism evidence="2 3">
    <name type="scientific">Pseudaquabacterium terrae</name>
    <dbReference type="NCBI Taxonomy" id="2732868"/>
    <lineage>
        <taxon>Bacteria</taxon>
        <taxon>Pseudomonadati</taxon>
        <taxon>Pseudomonadota</taxon>
        <taxon>Betaproteobacteria</taxon>
        <taxon>Burkholderiales</taxon>
        <taxon>Sphaerotilaceae</taxon>
        <taxon>Pseudaquabacterium</taxon>
    </lineage>
</organism>
<evidence type="ECO:0008006" key="4">
    <source>
        <dbReference type="Google" id="ProtNLM"/>
    </source>
</evidence>
<reference evidence="2 3" key="1">
    <citation type="submission" date="2020-05" db="EMBL/GenBank/DDBJ databases">
        <title>Aquincola sp. isolate from soil.</title>
        <authorList>
            <person name="Han J."/>
            <person name="Kim D.-U."/>
        </authorList>
    </citation>
    <scope>NUCLEOTIDE SEQUENCE [LARGE SCALE GENOMIC DNA]</scope>
    <source>
        <strain evidence="2 3">S2</strain>
    </source>
</reference>
<dbReference type="InterPro" id="IPR036374">
    <property type="entry name" value="OxRdtase_Mopterin-bd_sf"/>
</dbReference>
<keyword evidence="1" id="KW-0732">Signal</keyword>
<dbReference type="SUPFAM" id="SSF56524">
    <property type="entry name" value="Oxidoreductase molybdopterin-binding domain"/>
    <property type="match status" value="1"/>
</dbReference>
<feature type="chain" id="PRO_5045461351" description="Oxidoreductase molybdopterin-binding domain-containing protein" evidence="1">
    <location>
        <begin position="25"/>
        <end position="172"/>
    </location>
</feature>
<name>A0ABX2EH91_9BURK</name>
<dbReference type="EMBL" id="JABRWJ010000004">
    <property type="protein sequence ID" value="NRF67978.1"/>
    <property type="molecule type" value="Genomic_DNA"/>
</dbReference>
<accession>A0ABX2EH91</accession>
<dbReference type="Proteomes" id="UP000737171">
    <property type="component" value="Unassembled WGS sequence"/>
</dbReference>